<organism evidence="2 3">
    <name type="scientific">Acidithiobacillus caldus</name>
    <dbReference type="NCBI Taxonomy" id="33059"/>
    <lineage>
        <taxon>Bacteria</taxon>
        <taxon>Pseudomonadati</taxon>
        <taxon>Pseudomonadota</taxon>
        <taxon>Acidithiobacillia</taxon>
        <taxon>Acidithiobacillales</taxon>
        <taxon>Acidithiobacillaceae</taxon>
        <taxon>Acidithiobacillus</taxon>
    </lineage>
</organism>
<evidence type="ECO:0000313" key="3">
    <source>
        <dbReference type="Proteomes" id="UP000175616"/>
    </source>
</evidence>
<dbReference type="RefSeq" id="WP_070114130.1">
    <property type="nucleotide sequence ID" value="NZ_LZYE01000063.1"/>
</dbReference>
<gene>
    <name evidence="2" type="ORF">BAE27_03340</name>
</gene>
<name>A0A1E7YPT8_9PROT</name>
<protein>
    <submittedName>
        <fullName evidence="2">Uncharacterized protein</fullName>
    </submittedName>
</protein>
<comment type="caution">
    <text evidence="2">The sequence shown here is derived from an EMBL/GenBank/DDBJ whole genome shotgun (WGS) entry which is preliminary data.</text>
</comment>
<accession>A0A1E7YPT8</accession>
<evidence type="ECO:0000313" key="2">
    <source>
        <dbReference type="EMBL" id="OFC37875.1"/>
    </source>
</evidence>
<dbReference type="Proteomes" id="UP000175616">
    <property type="component" value="Unassembled WGS sequence"/>
</dbReference>
<dbReference type="EMBL" id="LZYE01000063">
    <property type="protein sequence ID" value="OFC37875.1"/>
    <property type="molecule type" value="Genomic_DNA"/>
</dbReference>
<feature type="region of interest" description="Disordered" evidence="1">
    <location>
        <begin position="1"/>
        <end position="21"/>
    </location>
</feature>
<sequence>MQDEHKEGIGDRVMPEEPKYEEPSKAISYVAKGEEYLEFQWISDRLVFPGKIPARQRDREIVKLALSCLKAKMQEMQEKTGRPFVPSESLKVDD</sequence>
<evidence type="ECO:0000256" key="1">
    <source>
        <dbReference type="SAM" id="MobiDB-lite"/>
    </source>
</evidence>
<dbReference type="AlphaFoldDB" id="A0A1E7YPT8"/>
<reference evidence="2 3" key="1">
    <citation type="submission" date="2016-06" db="EMBL/GenBank/DDBJ databases">
        <title>Gene turnover analysis identifies the evolutionary adaptation of the extremophile Acidithiobacillus caldus.</title>
        <authorList>
            <person name="Zhang X."/>
        </authorList>
    </citation>
    <scope>NUCLEOTIDE SEQUENCE [LARGE SCALE GENOMIC DNA]</scope>
    <source>
        <strain evidence="2 3">DX</strain>
    </source>
</reference>
<proteinExistence type="predicted"/>